<dbReference type="PANTHER" id="PTHR43272">
    <property type="entry name" value="LONG-CHAIN-FATTY-ACID--COA LIGASE"/>
    <property type="match status" value="1"/>
</dbReference>
<organism evidence="6 7">
    <name type="scientific">Crossiella equi</name>
    <dbReference type="NCBI Taxonomy" id="130796"/>
    <lineage>
        <taxon>Bacteria</taxon>
        <taxon>Bacillati</taxon>
        <taxon>Actinomycetota</taxon>
        <taxon>Actinomycetes</taxon>
        <taxon>Pseudonocardiales</taxon>
        <taxon>Pseudonocardiaceae</taxon>
        <taxon>Crossiella</taxon>
    </lineage>
</organism>
<dbReference type="PROSITE" id="PS00455">
    <property type="entry name" value="AMP_BINDING"/>
    <property type="match status" value="1"/>
</dbReference>
<dbReference type="InterPro" id="IPR000873">
    <property type="entry name" value="AMP-dep_synth/lig_dom"/>
</dbReference>
<dbReference type="Proteomes" id="UP001519363">
    <property type="component" value="Unassembled WGS sequence"/>
</dbReference>
<proteinExistence type="predicted"/>
<keyword evidence="7" id="KW-1185">Reference proteome</keyword>
<dbReference type="Pfam" id="PF00501">
    <property type="entry name" value="AMP-binding"/>
    <property type="match status" value="1"/>
</dbReference>
<evidence type="ECO:0000259" key="5">
    <source>
        <dbReference type="PROSITE" id="PS50075"/>
    </source>
</evidence>
<keyword evidence="1" id="KW-0596">Phosphopantetheine</keyword>
<feature type="domain" description="Carrier" evidence="5">
    <location>
        <begin position="567"/>
        <end position="642"/>
    </location>
</feature>
<dbReference type="InterPro" id="IPR042099">
    <property type="entry name" value="ANL_N_sf"/>
</dbReference>
<name>A0ABS5AR70_9PSEU</name>
<dbReference type="SUPFAM" id="SSF47336">
    <property type="entry name" value="ACP-like"/>
    <property type="match status" value="1"/>
</dbReference>
<dbReference type="SUPFAM" id="SSF51735">
    <property type="entry name" value="NAD(P)-binding Rossmann-fold domains"/>
    <property type="match status" value="1"/>
</dbReference>
<dbReference type="NCBIfam" id="TIGR01746">
    <property type="entry name" value="Thioester-redct"/>
    <property type="match status" value="1"/>
</dbReference>
<evidence type="ECO:0000256" key="4">
    <source>
        <dbReference type="ARBA" id="ARBA00022840"/>
    </source>
</evidence>
<dbReference type="GO" id="GO:0016874">
    <property type="term" value="F:ligase activity"/>
    <property type="evidence" value="ECO:0007669"/>
    <property type="project" value="UniProtKB-KW"/>
</dbReference>
<dbReference type="InterPro" id="IPR013120">
    <property type="entry name" value="FAR_NAD-bd"/>
</dbReference>
<dbReference type="PROSITE" id="PS50075">
    <property type="entry name" value="CARRIER"/>
    <property type="match status" value="1"/>
</dbReference>
<dbReference type="InterPro" id="IPR036736">
    <property type="entry name" value="ACP-like_sf"/>
</dbReference>
<dbReference type="SMART" id="SM00823">
    <property type="entry name" value="PKS_PP"/>
    <property type="match status" value="1"/>
</dbReference>
<dbReference type="InterPro" id="IPR036291">
    <property type="entry name" value="NAD(P)-bd_dom_sf"/>
</dbReference>
<evidence type="ECO:0000256" key="1">
    <source>
        <dbReference type="ARBA" id="ARBA00022450"/>
    </source>
</evidence>
<dbReference type="InterPro" id="IPR010080">
    <property type="entry name" value="Thioester_reductase-like_dom"/>
</dbReference>
<evidence type="ECO:0000256" key="3">
    <source>
        <dbReference type="ARBA" id="ARBA00022741"/>
    </source>
</evidence>
<dbReference type="InterPro" id="IPR020845">
    <property type="entry name" value="AMP-binding_CS"/>
</dbReference>
<sequence length="1077" mass="115383">MTDPATGRTALRLLPAFQTTTYAELHAQARAIAADWYHHGQAPVRPGDAVAFLGFTSPDYTTADLACSLLGGVAVPLQASTTPERLAPIVAETRPKLLASSVEQLAVAVALALGADCVARLVVFDHHPGVDEEREQVQAARTRLAEAGRAVVLETLDEVHAHGAGLPPAPVHDGDPDRLALLVYTSGSTGTPKGARYSDRLAAQTYRGYFPRDEEAAFLGFNYLPMSHAVGRAMLNTCLAFGGTNYFAARADLSTLFEDIELARPTEVFFVPRIVDVLYRRFTAALAERTEEQAYDLIRERTLGGRLTQVLTGSAPMTAEKTAFLDRCLGLPSHDVYGSTEVGIVLMDHRVVPGVVLGHKLVDVPELGYRTTDTPHPRGELLVRTSTQIDGYFQRPELNAEVFDADGYYRTGDVVVNTAPGEYHYLDRSKNVLKLAQGEFVAVARLDATYLASPLVRHVYVHGESTRAYLLAVVVPADTALERAGGDPAALHALLLAELRAVAAGAGLAPYEIPREIIVETEPFTTANGLLSDINKLLRPRVAQRYGARLAELYERLDGGAPGELVAGDRPVLDVVLEAARAQLGVAVAPEAHFLALGGDSLSALTFAGTLHRAFGVEVPVGVVVSAATDLRALAAHIEGELAGTRRGPDFASVHGSDPTRIAAAELTLDKFLAPELVAGAGELPRPSGAPRTVLLTGANGFLGRFLCLEWLRRLAPAGGRLVCLVRGADEAAAHARLAAAFDSGDAALVEELRELSPALEVLPGDIAAPGLGLSGETFARLAAEVDLVVHPAAFVNHVLPYRELFGPNVVGTAELIRLALTTRLKPLAYVSSVGVLHSGASSSAEDADIRETSPYRDTDGGYAGGYATSKWAGEVLLREAHEHCGLPVVVFRSDLIMAHRRYTGQLNVPDMFTRLVHSLVTTGLAPYSFYRDTTVAAHYDGLPVDFTAAAMTALTEHVTTGHHTYNLLNPHEDGVSLDVVVDWLEAAGHPITRVPSYRDWLTRITAAIGAQPERLRQHSLQPLLHSYAEPADPAYGRGLSTTRFEEAVREAGLVIPHITAELVRKYAQDLKALGLL</sequence>
<keyword evidence="2" id="KW-0597">Phosphoprotein</keyword>
<reference evidence="6 7" key="1">
    <citation type="submission" date="2021-03" db="EMBL/GenBank/DDBJ databases">
        <title>Sequencing the genomes of 1000 actinobacteria strains.</title>
        <authorList>
            <person name="Klenk H.-P."/>
        </authorList>
    </citation>
    <scope>NUCLEOTIDE SEQUENCE [LARGE SCALE GENOMIC DNA]</scope>
    <source>
        <strain evidence="6 7">DSM 44580</strain>
    </source>
</reference>
<dbReference type="InterPro" id="IPR020806">
    <property type="entry name" value="PKS_PP-bd"/>
</dbReference>
<evidence type="ECO:0000313" key="6">
    <source>
        <dbReference type="EMBL" id="MBP2478941.1"/>
    </source>
</evidence>
<dbReference type="Gene3D" id="1.10.1200.10">
    <property type="entry name" value="ACP-like"/>
    <property type="match status" value="1"/>
</dbReference>
<comment type="caution">
    <text evidence="6">The sequence shown here is derived from an EMBL/GenBank/DDBJ whole genome shotgun (WGS) entry which is preliminary data.</text>
</comment>
<dbReference type="CDD" id="cd05235">
    <property type="entry name" value="SDR_e1"/>
    <property type="match status" value="1"/>
</dbReference>
<dbReference type="EMBL" id="JAGIOO010000001">
    <property type="protein sequence ID" value="MBP2478941.1"/>
    <property type="molecule type" value="Genomic_DNA"/>
</dbReference>
<keyword evidence="6" id="KW-0436">Ligase</keyword>
<gene>
    <name evidence="6" type="ORF">JOF53_007813</name>
</gene>
<dbReference type="Pfam" id="PF00550">
    <property type="entry name" value="PP-binding"/>
    <property type="match status" value="1"/>
</dbReference>
<keyword evidence="3" id="KW-0547">Nucleotide-binding</keyword>
<dbReference type="SUPFAM" id="SSF56801">
    <property type="entry name" value="Acetyl-CoA synthetase-like"/>
    <property type="match status" value="1"/>
</dbReference>
<evidence type="ECO:0000256" key="2">
    <source>
        <dbReference type="ARBA" id="ARBA00022553"/>
    </source>
</evidence>
<dbReference type="PANTHER" id="PTHR43272:SF33">
    <property type="entry name" value="AMP-BINDING DOMAIN-CONTAINING PROTEIN-RELATED"/>
    <property type="match status" value="1"/>
</dbReference>
<dbReference type="Gene3D" id="3.40.50.12780">
    <property type="entry name" value="N-terminal domain of ligase-like"/>
    <property type="match status" value="1"/>
</dbReference>
<accession>A0ABS5AR70</accession>
<dbReference type="InterPro" id="IPR046407">
    <property type="entry name" value="CAR"/>
</dbReference>
<protein>
    <submittedName>
        <fullName evidence="6">Fatty acid CoA ligase FadD9</fullName>
    </submittedName>
</protein>
<evidence type="ECO:0000313" key="7">
    <source>
        <dbReference type="Proteomes" id="UP001519363"/>
    </source>
</evidence>
<dbReference type="Gene3D" id="3.40.50.720">
    <property type="entry name" value="NAD(P)-binding Rossmann-like Domain"/>
    <property type="match status" value="1"/>
</dbReference>
<keyword evidence="4" id="KW-0067">ATP-binding</keyword>
<dbReference type="NCBIfam" id="NF041592">
    <property type="entry name" value="carboxyl_red"/>
    <property type="match status" value="1"/>
</dbReference>
<dbReference type="Pfam" id="PF07993">
    <property type="entry name" value="NAD_binding_4"/>
    <property type="match status" value="1"/>
</dbReference>
<dbReference type="InterPro" id="IPR009081">
    <property type="entry name" value="PP-bd_ACP"/>
</dbReference>